<dbReference type="Proteomes" id="UP001341840">
    <property type="component" value="Unassembled WGS sequence"/>
</dbReference>
<dbReference type="EMBL" id="JASCZI010124453">
    <property type="protein sequence ID" value="MED6165952.1"/>
    <property type="molecule type" value="Genomic_DNA"/>
</dbReference>
<evidence type="ECO:0000256" key="1">
    <source>
        <dbReference type="SAM" id="MobiDB-lite"/>
    </source>
</evidence>
<feature type="region of interest" description="Disordered" evidence="1">
    <location>
        <begin position="1"/>
        <end position="37"/>
    </location>
</feature>
<keyword evidence="3" id="KW-1185">Reference proteome</keyword>
<evidence type="ECO:0000313" key="2">
    <source>
        <dbReference type="EMBL" id="MED6165952.1"/>
    </source>
</evidence>
<proteinExistence type="predicted"/>
<feature type="compositionally biased region" description="Polar residues" evidence="1">
    <location>
        <begin position="1"/>
        <end position="11"/>
    </location>
</feature>
<comment type="caution">
    <text evidence="2">The sequence shown here is derived from an EMBL/GenBank/DDBJ whole genome shotgun (WGS) entry which is preliminary data.</text>
</comment>
<evidence type="ECO:0000313" key="3">
    <source>
        <dbReference type="Proteomes" id="UP001341840"/>
    </source>
</evidence>
<protein>
    <submittedName>
        <fullName evidence="2">Uncharacterized protein</fullName>
    </submittedName>
</protein>
<name>A0ABU6UX89_9FABA</name>
<reference evidence="2 3" key="1">
    <citation type="journal article" date="2023" name="Plants (Basel)">
        <title>Bridging the Gap: Combining Genomics and Transcriptomics Approaches to Understand Stylosanthes scabra, an Orphan Legume from the Brazilian Caatinga.</title>
        <authorList>
            <person name="Ferreira-Neto J.R.C."/>
            <person name="da Silva M.D."/>
            <person name="Binneck E."/>
            <person name="de Melo N.F."/>
            <person name="da Silva R.H."/>
            <person name="de Melo A.L.T.M."/>
            <person name="Pandolfi V."/>
            <person name="Bustamante F.O."/>
            <person name="Brasileiro-Vidal A.C."/>
            <person name="Benko-Iseppon A.M."/>
        </authorList>
    </citation>
    <scope>NUCLEOTIDE SEQUENCE [LARGE SCALE GENOMIC DNA]</scope>
    <source>
        <tissue evidence="2">Leaves</tissue>
    </source>
</reference>
<organism evidence="2 3">
    <name type="scientific">Stylosanthes scabra</name>
    <dbReference type="NCBI Taxonomy" id="79078"/>
    <lineage>
        <taxon>Eukaryota</taxon>
        <taxon>Viridiplantae</taxon>
        <taxon>Streptophyta</taxon>
        <taxon>Embryophyta</taxon>
        <taxon>Tracheophyta</taxon>
        <taxon>Spermatophyta</taxon>
        <taxon>Magnoliopsida</taxon>
        <taxon>eudicotyledons</taxon>
        <taxon>Gunneridae</taxon>
        <taxon>Pentapetalae</taxon>
        <taxon>rosids</taxon>
        <taxon>fabids</taxon>
        <taxon>Fabales</taxon>
        <taxon>Fabaceae</taxon>
        <taxon>Papilionoideae</taxon>
        <taxon>50 kb inversion clade</taxon>
        <taxon>dalbergioids sensu lato</taxon>
        <taxon>Dalbergieae</taxon>
        <taxon>Pterocarpus clade</taxon>
        <taxon>Stylosanthes</taxon>
    </lineage>
</organism>
<accession>A0ABU6UX89</accession>
<feature type="non-terminal residue" evidence="2">
    <location>
        <position position="1"/>
    </location>
</feature>
<sequence>NRLKPMSSNNDRNSRHGQLEEQLEKDRNSRHTHNSRNCTREGHTLAELRPCRIVHVGAVRNQDPQPAVHWCASQLTNSSSAKKK</sequence>
<feature type="compositionally biased region" description="Basic and acidic residues" evidence="1">
    <location>
        <begin position="12"/>
        <end position="29"/>
    </location>
</feature>
<gene>
    <name evidence="2" type="ORF">PIB30_104533</name>
</gene>